<proteinExistence type="predicted"/>
<dbReference type="RefSeq" id="WP_062553053.1">
    <property type="nucleotide sequence ID" value="NZ_CP049250.1"/>
</dbReference>
<evidence type="ECO:0000256" key="1">
    <source>
        <dbReference type="SAM" id="SignalP"/>
    </source>
</evidence>
<accession>A0A7W6LEM4</accession>
<evidence type="ECO:0008006" key="4">
    <source>
        <dbReference type="Google" id="ProtNLM"/>
    </source>
</evidence>
<dbReference type="Proteomes" id="UP000519897">
    <property type="component" value="Unassembled WGS sequence"/>
</dbReference>
<comment type="caution">
    <text evidence="2">The sequence shown here is derived from an EMBL/GenBank/DDBJ whole genome shotgun (WGS) entry which is preliminary data.</text>
</comment>
<feature type="signal peptide" evidence="1">
    <location>
        <begin position="1"/>
        <end position="20"/>
    </location>
</feature>
<feature type="chain" id="PRO_5031385138" description="Secreted protein" evidence="1">
    <location>
        <begin position="21"/>
        <end position="92"/>
    </location>
</feature>
<dbReference type="EMBL" id="JACIEC010000001">
    <property type="protein sequence ID" value="MBB4142996.1"/>
    <property type="molecule type" value="Genomic_DNA"/>
</dbReference>
<evidence type="ECO:0000313" key="3">
    <source>
        <dbReference type="Proteomes" id="UP000519897"/>
    </source>
</evidence>
<sequence>MKRLISAALIIFASAMTAGAQQGGTVIGGGGVNTRTDNSNDYKPRQRYVCVVPQPQSSSQQYPNVCRATEGRVGGRCRCDGVTGNGTLQLAN</sequence>
<name>A0A7W6LEM4_9HYPH</name>
<reference evidence="2 3" key="1">
    <citation type="submission" date="2020-08" db="EMBL/GenBank/DDBJ databases">
        <title>Genomic Encyclopedia of Type Strains, Phase IV (KMG-IV): sequencing the most valuable type-strain genomes for metagenomic binning, comparative biology and taxonomic classification.</title>
        <authorList>
            <person name="Goeker M."/>
        </authorList>
    </citation>
    <scope>NUCLEOTIDE SEQUENCE [LARGE SCALE GENOMIC DNA]</scope>
    <source>
        <strain evidence="2 3">DSM 29514</strain>
    </source>
</reference>
<evidence type="ECO:0000313" key="2">
    <source>
        <dbReference type="EMBL" id="MBB4142996.1"/>
    </source>
</evidence>
<organism evidence="2 3">
    <name type="scientific">Rhizobium rhizoryzae</name>
    <dbReference type="NCBI Taxonomy" id="451876"/>
    <lineage>
        <taxon>Bacteria</taxon>
        <taxon>Pseudomonadati</taxon>
        <taxon>Pseudomonadota</taxon>
        <taxon>Alphaproteobacteria</taxon>
        <taxon>Hyphomicrobiales</taxon>
        <taxon>Rhizobiaceae</taxon>
        <taxon>Rhizobium/Agrobacterium group</taxon>
        <taxon>Rhizobium</taxon>
    </lineage>
</organism>
<keyword evidence="1" id="KW-0732">Signal</keyword>
<dbReference type="AlphaFoldDB" id="A0A7W6LEM4"/>
<protein>
    <recommendedName>
        <fullName evidence="4">Secreted protein</fullName>
    </recommendedName>
</protein>
<gene>
    <name evidence="2" type="ORF">GGQ72_001495</name>
</gene>
<keyword evidence="3" id="KW-1185">Reference proteome</keyword>